<proteinExistence type="predicted"/>
<organism evidence="1 2">
    <name type="scientific">Geodermatophilus poikilotrophus</name>
    <dbReference type="NCBI Taxonomy" id="1333667"/>
    <lineage>
        <taxon>Bacteria</taxon>
        <taxon>Bacillati</taxon>
        <taxon>Actinomycetota</taxon>
        <taxon>Actinomycetes</taxon>
        <taxon>Geodermatophilales</taxon>
        <taxon>Geodermatophilaceae</taxon>
        <taxon>Geodermatophilus</taxon>
    </lineage>
</organism>
<dbReference type="OrthoDB" id="5192499at2"/>
<gene>
    <name evidence="1" type="ORF">SAMN04488546_2018</name>
</gene>
<dbReference type="EMBL" id="FOIE01000004">
    <property type="protein sequence ID" value="SET33544.1"/>
    <property type="molecule type" value="Genomic_DNA"/>
</dbReference>
<dbReference type="Proteomes" id="UP000198507">
    <property type="component" value="Unassembled WGS sequence"/>
</dbReference>
<dbReference type="AlphaFoldDB" id="A0A1I0DM27"/>
<evidence type="ECO:0000313" key="2">
    <source>
        <dbReference type="Proteomes" id="UP000198507"/>
    </source>
</evidence>
<protein>
    <submittedName>
        <fullName evidence="1">Uncharacterized protein</fullName>
    </submittedName>
</protein>
<sequence length="69" mass="7440">MSTARCTAIALVSVGREVRCAKPAGHGPAEDLHQGLVRVTLPDGREHAASLVWSSTPSPWEHEILRRAT</sequence>
<dbReference type="RefSeq" id="WP_091443227.1">
    <property type="nucleotide sequence ID" value="NZ_FOIE01000004.1"/>
</dbReference>
<name>A0A1I0DM27_9ACTN</name>
<evidence type="ECO:0000313" key="1">
    <source>
        <dbReference type="EMBL" id="SET33544.1"/>
    </source>
</evidence>
<accession>A0A1I0DM27</accession>
<keyword evidence="2" id="KW-1185">Reference proteome</keyword>
<reference evidence="2" key="1">
    <citation type="submission" date="2016-10" db="EMBL/GenBank/DDBJ databases">
        <authorList>
            <person name="Varghese N."/>
            <person name="Submissions S."/>
        </authorList>
    </citation>
    <scope>NUCLEOTIDE SEQUENCE [LARGE SCALE GENOMIC DNA]</scope>
    <source>
        <strain evidence="2">DSM 44209</strain>
    </source>
</reference>